<evidence type="ECO:0000256" key="3">
    <source>
        <dbReference type="ARBA" id="ARBA00022801"/>
    </source>
</evidence>
<sequence length="739" mass="82031">MERISNHDNSVGYKNGSSDGNSDESEKIFSFIGERGGRGNKSGGRGRGHGRGRGRGRGSRGGRGGLFQDGSGFQNRKVERNTTDHGTRGRRGKEGVDHTEKPREVYIPPEPTDDENTMFTGGISTGMNFDKYDFIQVNVTGENVPLPIERFENSGLRQLLMDNIIKSGYTRPTPVQKNAIPIIMGGRDLMACAQTGSGKTAAFLLPIIHMILNDPKDLIVTAEHCEPHAVIVSPTRELTLQIFNEARKFSHGSFIRTVVAYGGAASYHQAQQAAKGCHILVATPGRLLDFMDKGRITFSSLRFLVLDEADRMLDMGFMPDIERMLNHSSMVATGIRQTLMFSATFPEDIQRLAGKFLSNYLFLAVGVVGSACSDVEQNFHLVPKFEKRPKLTELIAKENGEKTLVFVEMKRTADFIAAYLSEHDFPTTSIHGDRLQREREEALADFKNGRMAVLVATAVAARGLDIKNVSHVINYDLPKSIDEYVHRIGRTGRVGNRGKATSFYDPEMDGPLAKDLLKILQQADQEIPSWLEKEAENAIHTSFSSRSGRFGGKDFRKFENQECDSSPVFSGPQPIEEEEQKFQQNRYQKCCGCNPENPVHTSLLLSCVQHGTVAGSRFGSRYFSGCTVVHTSQYKSLLTCYGTKIVLQWLKEGKLVINKISQLGPMDPSTNSRLYAYAIGILNCVDAALVPLHTTARMRLSSYKKCFRVALIVCNGRNKAQLTLILLPQAYPYRDGFTV</sequence>
<keyword evidence="3 7" id="KW-0378">Hydrolase</keyword>
<dbReference type="PROSITE" id="PS51192">
    <property type="entry name" value="HELICASE_ATP_BIND_1"/>
    <property type="match status" value="1"/>
</dbReference>
<keyword evidence="5 7" id="KW-0067">ATP-binding</keyword>
<dbReference type="InterPro" id="IPR000629">
    <property type="entry name" value="RNA-helicase_DEAD-box_CS"/>
</dbReference>
<evidence type="ECO:0000256" key="5">
    <source>
        <dbReference type="ARBA" id="ARBA00022840"/>
    </source>
</evidence>
<dbReference type="PROSITE" id="PS51195">
    <property type="entry name" value="Q_MOTIF"/>
    <property type="match status" value="1"/>
</dbReference>
<name>A0ABQ8TG87_PERAM</name>
<evidence type="ECO:0000313" key="13">
    <source>
        <dbReference type="Proteomes" id="UP001148838"/>
    </source>
</evidence>
<dbReference type="Pfam" id="PF00270">
    <property type="entry name" value="DEAD"/>
    <property type="match status" value="1"/>
</dbReference>
<comment type="similarity">
    <text evidence="7">Belongs to the DEAD box helicase family.</text>
</comment>
<dbReference type="Pfam" id="PF00271">
    <property type="entry name" value="Helicase_C"/>
    <property type="match status" value="1"/>
</dbReference>
<organism evidence="12 13">
    <name type="scientific">Periplaneta americana</name>
    <name type="common">American cockroach</name>
    <name type="synonym">Blatta americana</name>
    <dbReference type="NCBI Taxonomy" id="6978"/>
    <lineage>
        <taxon>Eukaryota</taxon>
        <taxon>Metazoa</taxon>
        <taxon>Ecdysozoa</taxon>
        <taxon>Arthropoda</taxon>
        <taxon>Hexapoda</taxon>
        <taxon>Insecta</taxon>
        <taxon>Pterygota</taxon>
        <taxon>Neoptera</taxon>
        <taxon>Polyneoptera</taxon>
        <taxon>Dictyoptera</taxon>
        <taxon>Blattodea</taxon>
        <taxon>Blattoidea</taxon>
        <taxon>Blattidae</taxon>
        <taxon>Blattinae</taxon>
        <taxon>Periplaneta</taxon>
    </lineage>
</organism>
<feature type="domain" description="DEAD-box RNA helicase Q" evidence="11">
    <location>
        <begin position="149"/>
        <end position="177"/>
    </location>
</feature>
<feature type="compositionally biased region" description="Basic residues" evidence="8">
    <location>
        <begin position="44"/>
        <end position="60"/>
    </location>
</feature>
<dbReference type="SMART" id="SM00490">
    <property type="entry name" value="HELICc"/>
    <property type="match status" value="1"/>
</dbReference>
<comment type="caution">
    <text evidence="12">The sequence shown here is derived from an EMBL/GenBank/DDBJ whole genome shotgun (WGS) entry which is preliminary data.</text>
</comment>
<dbReference type="CDD" id="cd18787">
    <property type="entry name" value="SF2_C_DEAD"/>
    <property type="match status" value="1"/>
</dbReference>
<gene>
    <name evidence="12" type="ORF">ANN_12345</name>
</gene>
<evidence type="ECO:0000259" key="9">
    <source>
        <dbReference type="PROSITE" id="PS51192"/>
    </source>
</evidence>
<feature type="short sequence motif" description="Q motif" evidence="6">
    <location>
        <begin position="149"/>
        <end position="177"/>
    </location>
</feature>
<evidence type="ECO:0000256" key="2">
    <source>
        <dbReference type="ARBA" id="ARBA00022741"/>
    </source>
</evidence>
<evidence type="ECO:0000256" key="8">
    <source>
        <dbReference type="SAM" id="MobiDB-lite"/>
    </source>
</evidence>
<evidence type="ECO:0000256" key="6">
    <source>
        <dbReference type="PROSITE-ProRule" id="PRU00552"/>
    </source>
</evidence>
<feature type="compositionally biased region" description="Basic and acidic residues" evidence="8">
    <location>
        <begin position="76"/>
        <end position="104"/>
    </location>
</feature>
<dbReference type="InterPro" id="IPR027417">
    <property type="entry name" value="P-loop_NTPase"/>
</dbReference>
<dbReference type="SUPFAM" id="SSF52540">
    <property type="entry name" value="P-loop containing nucleoside triphosphate hydrolases"/>
    <property type="match status" value="1"/>
</dbReference>
<evidence type="ECO:0000259" key="10">
    <source>
        <dbReference type="PROSITE" id="PS51194"/>
    </source>
</evidence>
<dbReference type="Gene3D" id="3.40.50.300">
    <property type="entry name" value="P-loop containing nucleotide triphosphate hydrolases"/>
    <property type="match status" value="2"/>
</dbReference>
<keyword evidence="2 7" id="KW-0547">Nucleotide-binding</keyword>
<evidence type="ECO:0000256" key="1">
    <source>
        <dbReference type="ARBA" id="ARBA00012552"/>
    </source>
</evidence>
<dbReference type="PROSITE" id="PS51194">
    <property type="entry name" value="HELICASE_CTER"/>
    <property type="match status" value="1"/>
</dbReference>
<dbReference type="EMBL" id="JAJSOF020000009">
    <property type="protein sequence ID" value="KAJ4445661.1"/>
    <property type="molecule type" value="Genomic_DNA"/>
</dbReference>
<keyword evidence="4 7" id="KW-0347">Helicase</keyword>
<dbReference type="InterPro" id="IPR011545">
    <property type="entry name" value="DEAD/DEAH_box_helicase_dom"/>
</dbReference>
<dbReference type="PANTHER" id="PTHR47958">
    <property type="entry name" value="ATP-DEPENDENT RNA HELICASE DBP3"/>
    <property type="match status" value="1"/>
</dbReference>
<reference evidence="12 13" key="1">
    <citation type="journal article" date="2022" name="Allergy">
        <title>Genome assembly and annotation of Periplaneta americana reveal a comprehensive cockroach allergen profile.</title>
        <authorList>
            <person name="Wang L."/>
            <person name="Xiong Q."/>
            <person name="Saelim N."/>
            <person name="Wang L."/>
            <person name="Nong W."/>
            <person name="Wan A.T."/>
            <person name="Shi M."/>
            <person name="Liu X."/>
            <person name="Cao Q."/>
            <person name="Hui J.H.L."/>
            <person name="Sookrung N."/>
            <person name="Leung T.F."/>
            <person name="Tungtrongchitr A."/>
            <person name="Tsui S.K.W."/>
        </authorList>
    </citation>
    <scope>NUCLEOTIDE SEQUENCE [LARGE SCALE GENOMIC DNA]</scope>
    <source>
        <strain evidence="12">PWHHKU_190912</strain>
    </source>
</reference>
<accession>A0ABQ8TG87</accession>
<evidence type="ECO:0000259" key="11">
    <source>
        <dbReference type="PROSITE" id="PS51195"/>
    </source>
</evidence>
<evidence type="ECO:0000256" key="7">
    <source>
        <dbReference type="RuleBase" id="RU000492"/>
    </source>
</evidence>
<evidence type="ECO:0000313" key="12">
    <source>
        <dbReference type="EMBL" id="KAJ4445661.1"/>
    </source>
</evidence>
<dbReference type="InterPro" id="IPR014014">
    <property type="entry name" value="RNA_helicase_DEAD_Q_motif"/>
</dbReference>
<dbReference type="Proteomes" id="UP001148838">
    <property type="component" value="Unassembled WGS sequence"/>
</dbReference>
<feature type="domain" description="Helicase C-terminal" evidence="10">
    <location>
        <begin position="390"/>
        <end position="535"/>
    </location>
</feature>
<protein>
    <recommendedName>
        <fullName evidence="1">RNA helicase</fullName>
        <ecNumber evidence="1">3.6.4.13</ecNumber>
    </recommendedName>
</protein>
<feature type="domain" description="Helicase ATP-binding" evidence="9">
    <location>
        <begin position="180"/>
        <end position="363"/>
    </location>
</feature>
<feature type="region of interest" description="Disordered" evidence="8">
    <location>
        <begin position="1"/>
        <end position="116"/>
    </location>
</feature>
<proteinExistence type="inferred from homology"/>
<dbReference type="SMART" id="SM00487">
    <property type="entry name" value="DEXDc"/>
    <property type="match status" value="1"/>
</dbReference>
<dbReference type="EC" id="3.6.4.13" evidence="1"/>
<evidence type="ECO:0000256" key="4">
    <source>
        <dbReference type="ARBA" id="ARBA00022806"/>
    </source>
</evidence>
<dbReference type="InterPro" id="IPR014001">
    <property type="entry name" value="Helicase_ATP-bd"/>
</dbReference>
<dbReference type="InterPro" id="IPR001650">
    <property type="entry name" value="Helicase_C-like"/>
</dbReference>
<dbReference type="PROSITE" id="PS00039">
    <property type="entry name" value="DEAD_ATP_HELICASE"/>
    <property type="match status" value="1"/>
</dbReference>
<keyword evidence="13" id="KW-1185">Reference proteome</keyword>